<name>U5QG30_GLOK1</name>
<accession>U5QG30</accession>
<organism evidence="1 2">
    <name type="scientific">Gloeobacter kilaueensis (strain ATCC BAA-2537 / CCAP 1431/1 / ULC 316 / JS1)</name>
    <dbReference type="NCBI Taxonomy" id="1183438"/>
    <lineage>
        <taxon>Bacteria</taxon>
        <taxon>Bacillati</taxon>
        <taxon>Cyanobacteriota</taxon>
        <taxon>Cyanophyceae</taxon>
        <taxon>Gloeobacterales</taxon>
        <taxon>Gloeobacteraceae</taxon>
        <taxon>Gloeobacter</taxon>
    </lineage>
</organism>
<evidence type="ECO:0000313" key="1">
    <source>
        <dbReference type="EMBL" id="AGY56635.1"/>
    </source>
</evidence>
<dbReference type="KEGG" id="glj:GKIL_0388"/>
<sequence>MTNFSNLPPQDSSTSYRTWCLFHAHEMRKAVERIQQILSDYSSNSQFVPPAGTDLNNLLTNCSTLHSFTDQVIQRFNG</sequence>
<reference evidence="1 2" key="1">
    <citation type="journal article" date="2013" name="PLoS ONE">
        <title>Cultivation and Complete Genome Sequencing of Gloeobacter kilaueensis sp. nov., from a Lava Cave in Kilauea Caldera, Hawai'i.</title>
        <authorList>
            <person name="Saw J.H."/>
            <person name="Schatz M."/>
            <person name="Brown M.V."/>
            <person name="Kunkel D.D."/>
            <person name="Foster J.S."/>
            <person name="Shick H."/>
            <person name="Christensen S."/>
            <person name="Hou S."/>
            <person name="Wan X."/>
            <person name="Donachie S.P."/>
        </authorList>
    </citation>
    <scope>NUCLEOTIDE SEQUENCE [LARGE SCALE GENOMIC DNA]</scope>
    <source>
        <strain evidence="2">JS</strain>
    </source>
</reference>
<evidence type="ECO:0000313" key="2">
    <source>
        <dbReference type="Proteomes" id="UP000017396"/>
    </source>
</evidence>
<keyword evidence="2" id="KW-1185">Reference proteome</keyword>
<gene>
    <name evidence="1" type="ORF">GKIL_0388</name>
</gene>
<dbReference type="Proteomes" id="UP000017396">
    <property type="component" value="Chromosome"/>
</dbReference>
<dbReference type="AlphaFoldDB" id="U5QG30"/>
<dbReference type="HOGENOM" id="CLU_2617004_0_0_3"/>
<protein>
    <submittedName>
        <fullName evidence="1">Uncharacterized protein</fullName>
    </submittedName>
</protein>
<dbReference type="STRING" id="1183438.GKIL_0388"/>
<proteinExistence type="predicted"/>
<dbReference type="EMBL" id="CP003587">
    <property type="protein sequence ID" value="AGY56635.1"/>
    <property type="molecule type" value="Genomic_DNA"/>
</dbReference>